<comment type="caution">
    <text evidence="1">The sequence shown here is derived from an EMBL/GenBank/DDBJ whole genome shotgun (WGS) entry which is preliminary data.</text>
</comment>
<feature type="non-terminal residue" evidence="1">
    <location>
        <position position="180"/>
    </location>
</feature>
<evidence type="ECO:0000313" key="1">
    <source>
        <dbReference type="EMBL" id="MCD9637688.1"/>
    </source>
</evidence>
<reference evidence="1 2" key="1">
    <citation type="journal article" date="2021" name="BMC Genomics">
        <title>Datura genome reveals duplications of psychoactive alkaloid biosynthetic genes and high mutation rate following tissue culture.</title>
        <authorList>
            <person name="Rajewski A."/>
            <person name="Carter-House D."/>
            <person name="Stajich J."/>
            <person name="Litt A."/>
        </authorList>
    </citation>
    <scope>NUCLEOTIDE SEQUENCE [LARGE SCALE GENOMIC DNA]</scope>
    <source>
        <strain evidence="1">AR-01</strain>
    </source>
</reference>
<name>A0ABS8UUJ7_DATST</name>
<feature type="non-terminal residue" evidence="1">
    <location>
        <position position="1"/>
    </location>
</feature>
<accession>A0ABS8UUJ7</accession>
<keyword evidence="2" id="KW-1185">Reference proteome</keyword>
<sequence length="180" mass="19923">VLEFVVALDLQRVNLANEVKDMIVDIRVIINHTNDDCGARFDVNIIVVVIGAPLHSNFSFCHTVGAFSIVIRLESAWTWLAPSEALDVNFRLYSFNLSDSVVPLVTILDLWEFSSEKQFNLMDNIVDDSGCIALDALIFVATSCFPGNKSVSNSVLFVVNATSICKEGPDLNCKFFLSEK</sequence>
<dbReference type="Proteomes" id="UP000823775">
    <property type="component" value="Unassembled WGS sequence"/>
</dbReference>
<proteinExistence type="predicted"/>
<organism evidence="1 2">
    <name type="scientific">Datura stramonium</name>
    <name type="common">Jimsonweed</name>
    <name type="synonym">Common thornapple</name>
    <dbReference type="NCBI Taxonomy" id="4076"/>
    <lineage>
        <taxon>Eukaryota</taxon>
        <taxon>Viridiplantae</taxon>
        <taxon>Streptophyta</taxon>
        <taxon>Embryophyta</taxon>
        <taxon>Tracheophyta</taxon>
        <taxon>Spermatophyta</taxon>
        <taxon>Magnoliopsida</taxon>
        <taxon>eudicotyledons</taxon>
        <taxon>Gunneridae</taxon>
        <taxon>Pentapetalae</taxon>
        <taxon>asterids</taxon>
        <taxon>lamiids</taxon>
        <taxon>Solanales</taxon>
        <taxon>Solanaceae</taxon>
        <taxon>Solanoideae</taxon>
        <taxon>Datureae</taxon>
        <taxon>Datura</taxon>
    </lineage>
</organism>
<protein>
    <submittedName>
        <fullName evidence="1">Uncharacterized protein</fullName>
    </submittedName>
</protein>
<dbReference type="EMBL" id="JACEIK010002540">
    <property type="protein sequence ID" value="MCD9637688.1"/>
    <property type="molecule type" value="Genomic_DNA"/>
</dbReference>
<evidence type="ECO:0000313" key="2">
    <source>
        <dbReference type="Proteomes" id="UP000823775"/>
    </source>
</evidence>
<gene>
    <name evidence="1" type="ORF">HAX54_021125</name>
</gene>